<dbReference type="SMART" id="SM00091">
    <property type="entry name" value="PAS"/>
    <property type="match status" value="2"/>
</dbReference>
<reference evidence="8" key="1">
    <citation type="submission" date="2020-11" db="EMBL/GenBank/DDBJ databases">
        <authorList>
            <person name="Tran Van P."/>
        </authorList>
    </citation>
    <scope>NUCLEOTIDE SEQUENCE</scope>
</reference>
<dbReference type="Proteomes" id="UP000677054">
    <property type="component" value="Unassembled WGS sequence"/>
</dbReference>
<dbReference type="GO" id="GO:0005737">
    <property type="term" value="C:cytoplasm"/>
    <property type="evidence" value="ECO:0007669"/>
    <property type="project" value="TreeGrafter"/>
</dbReference>
<dbReference type="GO" id="GO:0005634">
    <property type="term" value="C:nucleus"/>
    <property type="evidence" value="ECO:0007669"/>
    <property type="project" value="UniProtKB-SubCell"/>
</dbReference>
<dbReference type="GO" id="GO:0000976">
    <property type="term" value="F:transcription cis-regulatory region binding"/>
    <property type="evidence" value="ECO:0007669"/>
    <property type="project" value="TreeGrafter"/>
</dbReference>
<feature type="domain" description="PAS" evidence="7">
    <location>
        <begin position="72"/>
        <end position="118"/>
    </location>
</feature>
<feature type="compositionally biased region" description="Low complexity" evidence="6">
    <location>
        <begin position="768"/>
        <end position="777"/>
    </location>
</feature>
<dbReference type="GO" id="GO:0043153">
    <property type="term" value="P:entrainment of circadian clock by photoperiod"/>
    <property type="evidence" value="ECO:0007669"/>
    <property type="project" value="TreeGrafter"/>
</dbReference>
<feature type="region of interest" description="Disordered" evidence="6">
    <location>
        <begin position="418"/>
        <end position="485"/>
    </location>
</feature>
<keyword evidence="2" id="KW-0597">Phosphoprotein</keyword>
<evidence type="ECO:0000256" key="1">
    <source>
        <dbReference type="ARBA" id="ARBA00004123"/>
    </source>
</evidence>
<proteinExistence type="predicted"/>
<dbReference type="InterPro" id="IPR035965">
    <property type="entry name" value="PAS-like_dom_sf"/>
</dbReference>
<dbReference type="AlphaFoldDB" id="A0A7R8XCL4"/>
<protein>
    <recommendedName>
        <fullName evidence="5">Period circadian protein</fullName>
    </recommendedName>
</protein>
<gene>
    <name evidence="8" type="ORF">DSTB1V02_LOCUS7226</name>
</gene>
<feature type="domain" description="PAS" evidence="7">
    <location>
        <begin position="216"/>
        <end position="262"/>
    </location>
</feature>
<dbReference type="InterPro" id="IPR000014">
    <property type="entry name" value="PAS"/>
</dbReference>
<keyword evidence="3" id="KW-0090">Biological rhythms</keyword>
<dbReference type="Pfam" id="PF12114">
    <property type="entry name" value="Period_C"/>
    <property type="match status" value="1"/>
</dbReference>
<dbReference type="OrthoDB" id="7788983at2759"/>
<evidence type="ECO:0000256" key="2">
    <source>
        <dbReference type="ARBA" id="ARBA00022553"/>
    </source>
</evidence>
<evidence type="ECO:0000256" key="4">
    <source>
        <dbReference type="ARBA" id="ARBA00023242"/>
    </source>
</evidence>
<dbReference type="InterPro" id="IPR022728">
    <property type="entry name" value="Period_circadian-like_C"/>
</dbReference>
<feature type="compositionally biased region" description="Low complexity" evidence="6">
    <location>
        <begin position="434"/>
        <end position="473"/>
    </location>
</feature>
<feature type="region of interest" description="Disordered" evidence="6">
    <location>
        <begin position="1"/>
        <end position="41"/>
    </location>
</feature>
<feature type="region of interest" description="Disordered" evidence="6">
    <location>
        <begin position="336"/>
        <end position="357"/>
    </location>
</feature>
<sequence>MLVPPVGLASAKAPTMPDPQQDFPSKAVDNDKKKSWRRNHDGIGAKIPDIMDEDQSDDEKPCLVVSLEKLSVAYVNSMASDILGFPAEMLLGRRFLDFVYPKDQFIFTAELTSLMRSMGEGKSVTGGSSFYCRLREYKDLLKYGYDIKAKRTVYKPFQVSAELKVQDANIIIGQPTPPPRIFCMVCLHPIESAYKVPDETPSMLSFGTRHTSNCYFSHMDPSAIPYLGYLPQDLVGNSIFEYYHPDDLSTMKKDFENLLLHDRVPCPGHMSRVRAQNGCYVKMSTDWSCFINPWTCRLEFVIGQHKSCTHGGVEKVGPRRMDMVHRVEQLLSQAGDVPFSSPRRPCSSKEGSVMMGQISPCREVEAEDKSGSSSSTLPSYNQLNYNDNIIRFFKSQQHRSSSDDSSVNLVPFQSPILSTDDDVMASGSGKRGQKSISSGNNSNGNSSLGKKSNGNMSSNNNSRTGSSNNCSNGERSHQDTDLGSSVSKILCPPVGVVHPRGHAHPSNLTKEMLSKHNQTEEKMLVKQHKEDRQKGIESLVERFAVTDVEVNVLEILRNVAGRSGKQRFRGLEASGNIPTWLITIAITSTLDIDLVVQLVLRPLKPVHISAFGGTVVSGGFCPNHGTCPSETVSAPLIGQSPHMSMPTLVITNPTGTGQRTMMMLPNVSLLIPSESLGAVSDSDLPLQYPPCPPAPGYREDQDHPAMHVSQVLSHGHCLPSCTCSPSGKQVGSRATSVKVEPGSGKESIGGSPAFKKETDEEADMDTTGSFPFRSFRGSSSKPEHCSLEAGVGYSSNTESSPLDSIDSFLKTDLQGSPINFSSAWESSNDTGTVSPKKINLPDRPHLPQPFWLRNVDLTSDLVFRYQMDTQNLDQILLCDQAKIDAMTQPLMVNKQLGVLYGELEEIEQSAQLALEEGSLSGSSDLDAGQSNSKHNIAEEYPASADSGRNPSTLLRDFLEPMKKPLGAWLGIHHLDASKFQDGGLHDRKENRDAPHFRSMPLGSSNVDEIRIGKVRGYEQQWRSEQLMYVIHHMLHKCLRFGEMLAQMLELGPRLQEGRNLLLGMLGVLPVPPASCLLLVAMVLEQQWRSEQLMYVIHHMLHKCLRFGEMLAQMLELGPRLQEGRNLLLGMLGVQKSGIFAWIVEL</sequence>
<feature type="compositionally biased region" description="Polar residues" evidence="6">
    <location>
        <begin position="820"/>
        <end position="833"/>
    </location>
</feature>
<dbReference type="EMBL" id="LR900958">
    <property type="protein sequence ID" value="CAD7247395.1"/>
    <property type="molecule type" value="Genomic_DNA"/>
</dbReference>
<dbReference type="GO" id="GO:0001222">
    <property type="term" value="F:transcription corepressor binding"/>
    <property type="evidence" value="ECO:0007669"/>
    <property type="project" value="TreeGrafter"/>
</dbReference>
<comment type="subcellular location">
    <subcellularLocation>
        <location evidence="1">Nucleus</location>
    </subcellularLocation>
</comment>
<dbReference type="InterPro" id="IPR050760">
    <property type="entry name" value="Period_circadian_regulator"/>
</dbReference>
<keyword evidence="9" id="KW-1185">Reference proteome</keyword>
<evidence type="ECO:0000259" key="7">
    <source>
        <dbReference type="PROSITE" id="PS50112"/>
    </source>
</evidence>
<evidence type="ECO:0000313" key="8">
    <source>
        <dbReference type="EMBL" id="CAD7247395.1"/>
    </source>
</evidence>
<name>A0A7R8XCL4_9CRUS</name>
<feature type="region of interest" description="Disordered" evidence="6">
    <location>
        <begin position="732"/>
        <end position="777"/>
    </location>
</feature>
<dbReference type="PANTHER" id="PTHR11269">
    <property type="entry name" value="PERIOD CIRCADIAN PROTEIN"/>
    <property type="match status" value="1"/>
</dbReference>
<feature type="region of interest" description="Disordered" evidence="6">
    <location>
        <begin position="820"/>
        <end position="840"/>
    </location>
</feature>
<evidence type="ECO:0000256" key="6">
    <source>
        <dbReference type="SAM" id="MobiDB-lite"/>
    </source>
</evidence>
<evidence type="ECO:0000256" key="3">
    <source>
        <dbReference type="ARBA" id="ARBA00023108"/>
    </source>
</evidence>
<dbReference type="SUPFAM" id="SSF55785">
    <property type="entry name" value="PYP-like sensor domain (PAS domain)"/>
    <property type="match status" value="2"/>
</dbReference>
<dbReference type="EMBL" id="CAJPEV010001441">
    <property type="protein sequence ID" value="CAG0892670.1"/>
    <property type="molecule type" value="Genomic_DNA"/>
</dbReference>
<dbReference type="Gene3D" id="3.30.450.20">
    <property type="entry name" value="PAS domain"/>
    <property type="match status" value="2"/>
</dbReference>
<accession>A0A7R8XCL4</accession>
<organism evidence="8">
    <name type="scientific">Darwinula stevensoni</name>
    <dbReference type="NCBI Taxonomy" id="69355"/>
    <lineage>
        <taxon>Eukaryota</taxon>
        <taxon>Metazoa</taxon>
        <taxon>Ecdysozoa</taxon>
        <taxon>Arthropoda</taxon>
        <taxon>Crustacea</taxon>
        <taxon>Oligostraca</taxon>
        <taxon>Ostracoda</taxon>
        <taxon>Podocopa</taxon>
        <taxon>Podocopida</taxon>
        <taxon>Darwinulocopina</taxon>
        <taxon>Darwinuloidea</taxon>
        <taxon>Darwinulidae</taxon>
        <taxon>Darwinula</taxon>
    </lineage>
</organism>
<evidence type="ECO:0000256" key="5">
    <source>
        <dbReference type="ARBA" id="ARBA00040849"/>
    </source>
</evidence>
<evidence type="ECO:0000313" key="9">
    <source>
        <dbReference type="Proteomes" id="UP000677054"/>
    </source>
</evidence>
<dbReference type="CDD" id="cd00130">
    <property type="entry name" value="PAS"/>
    <property type="match status" value="2"/>
</dbReference>
<feature type="compositionally biased region" description="Basic and acidic residues" evidence="6">
    <location>
        <begin position="28"/>
        <end position="41"/>
    </location>
</feature>
<dbReference type="PANTHER" id="PTHR11269:SF16">
    <property type="entry name" value="PERIOD CIRCADIAN PROTEIN"/>
    <property type="match status" value="1"/>
</dbReference>
<dbReference type="GO" id="GO:0000122">
    <property type="term" value="P:negative regulation of transcription by RNA polymerase II"/>
    <property type="evidence" value="ECO:0007669"/>
    <property type="project" value="TreeGrafter"/>
</dbReference>
<dbReference type="Pfam" id="PF14598">
    <property type="entry name" value="PAS_11"/>
    <property type="match status" value="1"/>
</dbReference>
<keyword evidence="4" id="KW-0539">Nucleus</keyword>
<dbReference type="GO" id="GO:0032922">
    <property type="term" value="P:circadian regulation of gene expression"/>
    <property type="evidence" value="ECO:0007669"/>
    <property type="project" value="TreeGrafter"/>
</dbReference>
<dbReference type="PROSITE" id="PS50112">
    <property type="entry name" value="PAS"/>
    <property type="match status" value="2"/>
</dbReference>